<gene>
    <name evidence="6" type="ORF">B0T46_21845</name>
</gene>
<comment type="cofactor">
    <cofactor evidence="1">
        <name>FAD</name>
        <dbReference type="ChEBI" id="CHEBI:57692"/>
    </cofactor>
</comment>
<proteinExistence type="predicted"/>
<keyword evidence="3" id="KW-0274">FAD</keyword>
<accession>A0A1W0BAA1</accession>
<reference evidence="6 7" key="1">
    <citation type="journal article" date="2016" name="Antonie Van Leeuwenhoek">
        <title>Nocardia donostiensis sp. nov., isolated from human respiratory specimens.</title>
        <authorList>
            <person name="Ercibengoa M."/>
            <person name="Bell M."/>
            <person name="Marimon J.M."/>
            <person name="Humrighouse B."/>
            <person name="Klenk H.P."/>
            <person name="Potter G."/>
            <person name="Perez-Trallero E."/>
        </authorList>
    </citation>
    <scope>NUCLEOTIDE SEQUENCE [LARGE SCALE GENOMIC DNA]</scope>
    <source>
        <strain evidence="6 7">X1655</strain>
    </source>
</reference>
<evidence type="ECO:0000313" key="7">
    <source>
        <dbReference type="Proteomes" id="UP000188836"/>
    </source>
</evidence>
<dbReference type="Gene3D" id="3.50.50.60">
    <property type="entry name" value="FAD/NAD(P)-binding domain"/>
    <property type="match status" value="1"/>
</dbReference>
<dbReference type="RefSeq" id="WP_077120400.1">
    <property type="nucleotide sequence ID" value="NZ_MUKP01000020.1"/>
</dbReference>
<dbReference type="PANTHER" id="PTHR43400:SF10">
    <property type="entry name" value="3-OXOSTEROID 1-DEHYDROGENASE"/>
    <property type="match status" value="1"/>
</dbReference>
<dbReference type="InterPro" id="IPR003953">
    <property type="entry name" value="FAD-dep_OxRdtase_2_FAD-bd"/>
</dbReference>
<dbReference type="InterPro" id="IPR036188">
    <property type="entry name" value="FAD/NAD-bd_sf"/>
</dbReference>
<evidence type="ECO:0000256" key="3">
    <source>
        <dbReference type="ARBA" id="ARBA00022827"/>
    </source>
</evidence>
<dbReference type="SUPFAM" id="SSF56425">
    <property type="entry name" value="Succinate dehydrogenase/fumarate reductase flavoprotein, catalytic domain"/>
    <property type="match status" value="1"/>
</dbReference>
<dbReference type="Gene3D" id="3.90.700.10">
    <property type="entry name" value="Succinate dehydrogenase/fumarate reductase flavoprotein, catalytic domain"/>
    <property type="match status" value="1"/>
</dbReference>
<keyword evidence="2" id="KW-0285">Flavoprotein</keyword>
<sequence>MVDWNDEVDVLVAGSGGGLAGAYTAAREGLSVAVVEATDKFGGTTAYSGGGGMWYPCNPVLRRAGTDDTIDDALTYYHAVVGDRTPRDLQDTYVRRGSDLIEYLETDDHFAFEMLPWPDYFGKAPKARLDGQRHIMPTPLPAAALGELREQLRGPLDTDRLGAPLPDTLIGGQALIGRFLLALSSYPDVRLYLNTPLVELVVEDGVVVGAITERDGAPFAIRARKGVVLAAGGFEQNDELRAHYGVPGQARDTMGPWGNQGKAHQAGIAAGADTDLMDQAWWSPGLTHPDGRSAFALWFTGGIFVDQDGKRFVNESAPYDRLGREVIDRLNDGALTLPYWMIYDDKEGEVPPVEATNVSMVEPEKYVAAGLWHTADTLPELAEKIGVPAEQLVATVERFNTMVEAGVDTDFGRGDEAYDRAFSNGEPPLVSIDQGPFHAAAFGISDLGTKGGLRTDTAARVLGHDGEPIAGLYAAGNTMAAVSGTVYPGGGNPIGASMLFSHLAVRDILGR</sequence>
<organism evidence="6 7">
    <name type="scientific">Nocardia donostiensis</name>
    <dbReference type="NCBI Taxonomy" id="1538463"/>
    <lineage>
        <taxon>Bacteria</taxon>
        <taxon>Bacillati</taxon>
        <taxon>Actinomycetota</taxon>
        <taxon>Actinomycetes</taxon>
        <taxon>Mycobacteriales</taxon>
        <taxon>Nocardiaceae</taxon>
        <taxon>Nocardia</taxon>
    </lineage>
</organism>
<evidence type="ECO:0000256" key="1">
    <source>
        <dbReference type="ARBA" id="ARBA00001974"/>
    </source>
</evidence>
<dbReference type="SUPFAM" id="SSF51905">
    <property type="entry name" value="FAD/NAD(P)-binding domain"/>
    <property type="match status" value="1"/>
</dbReference>
<dbReference type="InterPro" id="IPR027477">
    <property type="entry name" value="Succ_DH/fumarate_Rdtase_cat_sf"/>
</dbReference>
<evidence type="ECO:0000259" key="5">
    <source>
        <dbReference type="Pfam" id="PF00890"/>
    </source>
</evidence>
<dbReference type="GO" id="GO:0008202">
    <property type="term" value="P:steroid metabolic process"/>
    <property type="evidence" value="ECO:0007669"/>
    <property type="project" value="UniProtKB-ARBA"/>
</dbReference>
<comment type="caution">
    <text evidence="6">The sequence shown here is derived from an EMBL/GenBank/DDBJ whole genome shotgun (WGS) entry which is preliminary data.</text>
</comment>
<dbReference type="InterPro" id="IPR050315">
    <property type="entry name" value="FAD-oxidoreductase_2"/>
</dbReference>
<dbReference type="Proteomes" id="UP000188836">
    <property type="component" value="Unassembled WGS sequence"/>
</dbReference>
<feature type="domain" description="FAD-dependent oxidoreductase 2 FAD-binding" evidence="5">
    <location>
        <begin position="9"/>
        <end position="493"/>
    </location>
</feature>
<evidence type="ECO:0000313" key="6">
    <source>
        <dbReference type="EMBL" id="ONM46715.1"/>
    </source>
</evidence>
<dbReference type="EMBL" id="MUMY01000021">
    <property type="protein sequence ID" value="ONM46715.1"/>
    <property type="molecule type" value="Genomic_DNA"/>
</dbReference>
<dbReference type="NCBIfam" id="NF009474">
    <property type="entry name" value="PRK12837.1"/>
    <property type="match status" value="1"/>
</dbReference>
<name>A0A1W0BAA1_9NOCA</name>
<dbReference type="OrthoDB" id="9813348at2"/>
<dbReference type="PANTHER" id="PTHR43400">
    <property type="entry name" value="FUMARATE REDUCTASE"/>
    <property type="match status" value="1"/>
</dbReference>
<keyword evidence="4" id="KW-0560">Oxidoreductase</keyword>
<dbReference type="AlphaFoldDB" id="A0A1W0BAA1"/>
<evidence type="ECO:0000256" key="4">
    <source>
        <dbReference type="ARBA" id="ARBA00023002"/>
    </source>
</evidence>
<dbReference type="Pfam" id="PF00890">
    <property type="entry name" value="FAD_binding_2"/>
    <property type="match status" value="1"/>
</dbReference>
<dbReference type="STRING" id="1538463.B0T36_23430"/>
<dbReference type="GO" id="GO:0033765">
    <property type="term" value="F:steroid dehydrogenase activity, acting on the CH-CH group of donors"/>
    <property type="evidence" value="ECO:0007669"/>
    <property type="project" value="UniProtKB-ARBA"/>
</dbReference>
<protein>
    <submittedName>
        <fullName evidence="6">3-ketosteroid-delta-1-dehydrogenase</fullName>
    </submittedName>
</protein>
<evidence type="ECO:0000256" key="2">
    <source>
        <dbReference type="ARBA" id="ARBA00022630"/>
    </source>
</evidence>
<keyword evidence="7" id="KW-1185">Reference proteome</keyword>